<name>M4NG60_9GAMM</name>
<dbReference type="OrthoDB" id="5959816at2"/>
<dbReference type="KEGG" id="rhd:R2APBS1_2806"/>
<dbReference type="STRING" id="666685.R2APBS1_2806"/>
<evidence type="ECO:0000313" key="3">
    <source>
        <dbReference type="Proteomes" id="UP000011859"/>
    </source>
</evidence>
<organism evidence="2 3">
    <name type="scientific">Rhodanobacter denitrificans</name>
    <dbReference type="NCBI Taxonomy" id="666685"/>
    <lineage>
        <taxon>Bacteria</taxon>
        <taxon>Pseudomonadati</taxon>
        <taxon>Pseudomonadota</taxon>
        <taxon>Gammaproteobacteria</taxon>
        <taxon>Lysobacterales</taxon>
        <taxon>Rhodanobacteraceae</taxon>
        <taxon>Rhodanobacter</taxon>
    </lineage>
</organism>
<dbReference type="EMBL" id="CP003470">
    <property type="protein sequence ID" value="AGG89884.1"/>
    <property type="molecule type" value="Genomic_DNA"/>
</dbReference>
<dbReference type="Proteomes" id="UP000011859">
    <property type="component" value="Chromosome"/>
</dbReference>
<dbReference type="RefSeq" id="WP_015448354.1">
    <property type="nucleotide sequence ID" value="NC_020541.1"/>
</dbReference>
<evidence type="ECO:0000259" key="1">
    <source>
        <dbReference type="PROSITE" id="PS50943"/>
    </source>
</evidence>
<dbReference type="eggNOG" id="COG2932">
    <property type="taxonomic scope" value="Bacteria"/>
</dbReference>
<accession>M4NG60</accession>
<sequence length="166" mass="17605">MGKVKDKSGIYDESDAALPNRTLRPIPARGIGRRISEVADLVGTRTSAYTVMGVSSAALQRYIKEENEPPFTALARLCAAAGARLDWLATGEGDMHEAPASPASDSASQAVRHAELTIALQLAAEALGEKELPPGKHAELVALIYELLVEGLPEAKVLRFARAFAA</sequence>
<keyword evidence="3" id="KW-1185">Reference proteome</keyword>
<dbReference type="HOGENOM" id="CLU_1601387_0_0_6"/>
<dbReference type="InterPro" id="IPR010982">
    <property type="entry name" value="Lambda_DNA-bd_dom_sf"/>
</dbReference>
<reference evidence="2 3" key="1">
    <citation type="submission" date="2012-04" db="EMBL/GenBank/DDBJ databases">
        <title>Complete genome of Rhodanobacter sp. 2APBS1.</title>
        <authorList>
            <consortium name="US DOE Joint Genome Institute"/>
            <person name="Huntemann M."/>
            <person name="Wei C.-L."/>
            <person name="Han J."/>
            <person name="Detter J.C."/>
            <person name="Han C."/>
            <person name="Tapia R."/>
            <person name="Munk A.C.C."/>
            <person name="Chen A."/>
            <person name="Krypides N."/>
            <person name="Mavromatis K."/>
            <person name="Markowitz V."/>
            <person name="Szeto E."/>
            <person name="Ivanova N."/>
            <person name="Mikhailova N."/>
            <person name="Ovchinnikova G."/>
            <person name="Pagani I."/>
            <person name="Pati A."/>
            <person name="Goodwin L."/>
            <person name="Peters L."/>
            <person name="Pitluck S."/>
            <person name="Woyke T."/>
            <person name="Prakash O."/>
            <person name="Elkins J."/>
            <person name="Brown S."/>
            <person name="Palumbo A."/>
            <person name="Hemme C."/>
            <person name="Zhou J."/>
            <person name="Watson D."/>
            <person name="Jardine P."/>
            <person name="Kostka J."/>
            <person name="Green S."/>
        </authorList>
    </citation>
    <scope>NUCLEOTIDE SEQUENCE [LARGE SCALE GENOMIC DNA]</scope>
    <source>
        <strain evidence="2 3">2APBS1</strain>
    </source>
</reference>
<dbReference type="InterPro" id="IPR001387">
    <property type="entry name" value="Cro/C1-type_HTH"/>
</dbReference>
<dbReference type="GO" id="GO:0003677">
    <property type="term" value="F:DNA binding"/>
    <property type="evidence" value="ECO:0007669"/>
    <property type="project" value="InterPro"/>
</dbReference>
<gene>
    <name evidence="2" type="ORF">R2APBS1_2806</name>
</gene>
<feature type="domain" description="HTH cro/C1-type" evidence="1">
    <location>
        <begin position="52"/>
        <end position="88"/>
    </location>
</feature>
<protein>
    <recommendedName>
        <fullName evidence="1">HTH cro/C1-type domain-containing protein</fullName>
    </recommendedName>
</protein>
<evidence type="ECO:0000313" key="2">
    <source>
        <dbReference type="EMBL" id="AGG89884.1"/>
    </source>
</evidence>
<dbReference type="PROSITE" id="PS50943">
    <property type="entry name" value="HTH_CROC1"/>
    <property type="match status" value="1"/>
</dbReference>
<dbReference type="AlphaFoldDB" id="M4NG60"/>
<proteinExistence type="predicted"/>
<dbReference type="Gene3D" id="1.10.260.40">
    <property type="entry name" value="lambda repressor-like DNA-binding domains"/>
    <property type="match status" value="1"/>
</dbReference>